<dbReference type="EMBL" id="AP018164">
    <property type="protein sequence ID" value="BAX93873.1"/>
    <property type="molecule type" value="Genomic_DNA"/>
</dbReference>
<proteinExistence type="predicted"/>
<accession>A0A1Z4ELK0</accession>
<dbReference type="GO" id="GO:0003700">
    <property type="term" value="F:DNA-binding transcription factor activity"/>
    <property type="evidence" value="ECO:0007669"/>
    <property type="project" value="TreeGrafter"/>
</dbReference>
<dbReference type="PANTHER" id="PTHR30055:SF238">
    <property type="entry name" value="MYCOFACTOCIN BIOSYNTHESIS TRANSCRIPTIONAL REGULATOR MFTR-RELATED"/>
    <property type="match status" value="1"/>
</dbReference>
<dbReference type="GO" id="GO:0000976">
    <property type="term" value="F:transcription cis-regulatory region binding"/>
    <property type="evidence" value="ECO:0007669"/>
    <property type="project" value="TreeGrafter"/>
</dbReference>
<keyword evidence="1" id="KW-0805">Transcription regulation</keyword>
<keyword evidence="3" id="KW-0804">Transcription</keyword>
<dbReference type="PROSITE" id="PS50977">
    <property type="entry name" value="HTH_TETR_2"/>
    <property type="match status" value="1"/>
</dbReference>
<dbReference type="InterPro" id="IPR009057">
    <property type="entry name" value="Homeodomain-like_sf"/>
</dbReference>
<evidence type="ECO:0000313" key="6">
    <source>
        <dbReference type="EMBL" id="BAX93873.1"/>
    </source>
</evidence>
<evidence type="ECO:0000313" key="7">
    <source>
        <dbReference type="Proteomes" id="UP000217736"/>
    </source>
</evidence>
<evidence type="ECO:0000256" key="2">
    <source>
        <dbReference type="ARBA" id="ARBA00023125"/>
    </source>
</evidence>
<dbReference type="InterPro" id="IPR001647">
    <property type="entry name" value="HTH_TetR"/>
</dbReference>
<evidence type="ECO:0000259" key="5">
    <source>
        <dbReference type="PROSITE" id="PS50977"/>
    </source>
</evidence>
<dbReference type="PRINTS" id="PR00455">
    <property type="entry name" value="HTHTETR"/>
</dbReference>
<gene>
    <name evidence="6" type="ORF">MSG_03747</name>
</gene>
<dbReference type="KEGG" id="mshg:MSG_03747"/>
<dbReference type="Pfam" id="PF00440">
    <property type="entry name" value="TetR_N"/>
    <property type="match status" value="1"/>
</dbReference>
<dbReference type="PANTHER" id="PTHR30055">
    <property type="entry name" value="HTH-TYPE TRANSCRIPTIONAL REGULATOR RUTR"/>
    <property type="match status" value="1"/>
</dbReference>
<sequence>MSRGQRLAQATRYIAGMRTHGWRGAPPRTDEEATERIVAAADRCVRRRGGQTTIADVANELGVSRKTVYRYFPSTTALLEAAAAEGTRLFLERFGERLSSFDDVAEAVVEGVVVTVTAVAEEPYLQLLLDEPSHTLLRRITSDTARRIGRTVLTQSTSINWSETSLESDTLDELVEWALRAVQSFMSNPGDPPRTPDELRGYLRRWLAPAIREWVHTPATHATK</sequence>
<name>A0A1Z4ELK0_9MYCO</name>
<dbReference type="Gene3D" id="1.10.357.10">
    <property type="entry name" value="Tetracycline Repressor, domain 2"/>
    <property type="match status" value="1"/>
</dbReference>
<evidence type="ECO:0000256" key="3">
    <source>
        <dbReference type="ARBA" id="ARBA00023163"/>
    </source>
</evidence>
<protein>
    <submittedName>
        <fullName evidence="6">TetR family transcriptional regulator</fullName>
    </submittedName>
</protein>
<evidence type="ECO:0000256" key="4">
    <source>
        <dbReference type="PROSITE-ProRule" id="PRU00335"/>
    </source>
</evidence>
<feature type="domain" description="HTH tetR-type" evidence="5">
    <location>
        <begin position="31"/>
        <end position="90"/>
    </location>
</feature>
<evidence type="ECO:0000256" key="1">
    <source>
        <dbReference type="ARBA" id="ARBA00023015"/>
    </source>
</evidence>
<dbReference type="SUPFAM" id="SSF46689">
    <property type="entry name" value="Homeodomain-like"/>
    <property type="match status" value="1"/>
</dbReference>
<dbReference type="Proteomes" id="UP000217736">
    <property type="component" value="Chromosome"/>
</dbReference>
<dbReference type="InterPro" id="IPR050109">
    <property type="entry name" value="HTH-type_TetR-like_transc_reg"/>
</dbReference>
<dbReference type="AlphaFoldDB" id="A0A1Z4ELK0"/>
<feature type="DNA-binding region" description="H-T-H motif" evidence="4">
    <location>
        <begin position="53"/>
        <end position="72"/>
    </location>
</feature>
<keyword evidence="7" id="KW-1185">Reference proteome</keyword>
<organism evidence="6 7">
    <name type="scientific">Mycobacterium shigaense</name>
    <dbReference type="NCBI Taxonomy" id="722731"/>
    <lineage>
        <taxon>Bacteria</taxon>
        <taxon>Bacillati</taxon>
        <taxon>Actinomycetota</taxon>
        <taxon>Actinomycetes</taxon>
        <taxon>Mycobacteriales</taxon>
        <taxon>Mycobacteriaceae</taxon>
        <taxon>Mycobacterium</taxon>
        <taxon>Mycobacterium simiae complex</taxon>
    </lineage>
</organism>
<reference evidence="7" key="1">
    <citation type="submission" date="2017-06" db="EMBL/GenBank/DDBJ databases">
        <title>Complete Genome Sequence of Mycobacterium shigaense.</title>
        <authorList>
            <person name="Fukano H."/>
            <person name="Yoshida M."/>
            <person name="Kazumi Y."/>
            <person name="Ogura Y."/>
            <person name="Mitarai S."/>
            <person name="Hayashi T."/>
            <person name="Hoshino Y."/>
        </authorList>
    </citation>
    <scope>NUCLEOTIDE SEQUENCE [LARGE SCALE GENOMIC DNA]</scope>
    <source>
        <strain evidence="7">UN-152</strain>
    </source>
</reference>
<keyword evidence="2 4" id="KW-0238">DNA-binding</keyword>